<dbReference type="InterPro" id="IPR055508">
    <property type="entry name" value="DUF7081"/>
</dbReference>
<dbReference type="PANTHER" id="PTHR33345">
    <property type="entry name" value="ADAPTER PROTEIN, PUTATIVE-RELATED"/>
    <property type="match status" value="1"/>
</dbReference>
<dbReference type="PANTHER" id="PTHR33345:SF6">
    <property type="entry name" value="OS03G0747200 PROTEIN"/>
    <property type="match status" value="1"/>
</dbReference>
<organism evidence="2 3">
    <name type="scientific">Dipteronia sinensis</name>
    <dbReference type="NCBI Taxonomy" id="43782"/>
    <lineage>
        <taxon>Eukaryota</taxon>
        <taxon>Viridiplantae</taxon>
        <taxon>Streptophyta</taxon>
        <taxon>Embryophyta</taxon>
        <taxon>Tracheophyta</taxon>
        <taxon>Spermatophyta</taxon>
        <taxon>Magnoliopsida</taxon>
        <taxon>eudicotyledons</taxon>
        <taxon>Gunneridae</taxon>
        <taxon>Pentapetalae</taxon>
        <taxon>rosids</taxon>
        <taxon>malvids</taxon>
        <taxon>Sapindales</taxon>
        <taxon>Sapindaceae</taxon>
        <taxon>Hippocastanoideae</taxon>
        <taxon>Acereae</taxon>
        <taxon>Dipteronia</taxon>
    </lineage>
</organism>
<name>A0AAE0DI35_9ROSI</name>
<accession>A0AAE0DI35</accession>
<evidence type="ECO:0000313" key="3">
    <source>
        <dbReference type="Proteomes" id="UP001281410"/>
    </source>
</evidence>
<keyword evidence="3" id="KW-1185">Reference proteome</keyword>
<dbReference type="Proteomes" id="UP001281410">
    <property type="component" value="Unassembled WGS sequence"/>
</dbReference>
<proteinExistence type="predicted"/>
<dbReference type="AlphaFoldDB" id="A0AAE0DI35"/>
<dbReference type="Pfam" id="PF23299">
    <property type="entry name" value="DUF7081"/>
    <property type="match status" value="1"/>
</dbReference>
<protein>
    <recommendedName>
        <fullName evidence="1">DUF7081 domain-containing protein</fullName>
    </recommendedName>
</protein>
<evidence type="ECO:0000313" key="2">
    <source>
        <dbReference type="EMBL" id="KAK3170441.1"/>
    </source>
</evidence>
<sequence>MELMEVDGSNESSETMPKINGNGIHLPEVLPKSSGYGLLYAPINWPNPGDNWRWKVGKRVTIKGHFLDRYLYLPKRLSRNESSTFERGAFASKHKVEIYIREEFPNADVKAFFASFNWKIPAKQLSVNGQR</sequence>
<dbReference type="EMBL" id="JANJYJ010000923">
    <property type="protein sequence ID" value="KAK3170441.1"/>
    <property type="molecule type" value="Genomic_DNA"/>
</dbReference>
<evidence type="ECO:0000259" key="1">
    <source>
        <dbReference type="Pfam" id="PF23299"/>
    </source>
</evidence>
<feature type="domain" description="DUF7081" evidence="1">
    <location>
        <begin position="29"/>
        <end position="122"/>
    </location>
</feature>
<gene>
    <name evidence="2" type="ORF">Dsin_032730</name>
</gene>
<reference evidence="2" key="1">
    <citation type="journal article" date="2023" name="Plant J.">
        <title>Genome sequences and population genomics provide insights into the demographic history, inbreeding, and mutation load of two 'living fossil' tree species of Dipteronia.</title>
        <authorList>
            <person name="Feng Y."/>
            <person name="Comes H.P."/>
            <person name="Chen J."/>
            <person name="Zhu S."/>
            <person name="Lu R."/>
            <person name="Zhang X."/>
            <person name="Li P."/>
            <person name="Qiu J."/>
            <person name="Olsen K.M."/>
            <person name="Qiu Y."/>
        </authorList>
    </citation>
    <scope>NUCLEOTIDE SEQUENCE</scope>
    <source>
        <strain evidence="2">NBL</strain>
    </source>
</reference>
<comment type="caution">
    <text evidence="2">The sequence shown here is derived from an EMBL/GenBank/DDBJ whole genome shotgun (WGS) entry which is preliminary data.</text>
</comment>